<evidence type="ECO:0000313" key="1">
    <source>
        <dbReference type="Proteomes" id="UP000887565"/>
    </source>
</evidence>
<name>A0A915KQ61_ROMCU</name>
<keyword evidence="1" id="KW-1185">Reference proteome</keyword>
<accession>A0A915KQ61</accession>
<proteinExistence type="predicted"/>
<protein>
    <submittedName>
        <fullName evidence="2">Uncharacterized protein</fullName>
    </submittedName>
</protein>
<sequence length="87" mass="9641">MENKRGIIENDSSRCCGEALQYLLNASLSAEKGKNSGMRKTILGGFLIVETNFGEFKTELINFEGQNPEIIRLFAPVMVGQTTTQKL</sequence>
<reference evidence="2" key="1">
    <citation type="submission" date="2022-11" db="UniProtKB">
        <authorList>
            <consortium name="WormBaseParasite"/>
        </authorList>
    </citation>
    <scope>IDENTIFICATION</scope>
</reference>
<evidence type="ECO:0000313" key="2">
    <source>
        <dbReference type="WBParaSite" id="nRc.2.0.1.t40886-RA"/>
    </source>
</evidence>
<dbReference type="Proteomes" id="UP000887565">
    <property type="component" value="Unplaced"/>
</dbReference>
<organism evidence="1 2">
    <name type="scientific">Romanomermis culicivorax</name>
    <name type="common">Nematode worm</name>
    <dbReference type="NCBI Taxonomy" id="13658"/>
    <lineage>
        <taxon>Eukaryota</taxon>
        <taxon>Metazoa</taxon>
        <taxon>Ecdysozoa</taxon>
        <taxon>Nematoda</taxon>
        <taxon>Enoplea</taxon>
        <taxon>Dorylaimia</taxon>
        <taxon>Mermithida</taxon>
        <taxon>Mermithoidea</taxon>
        <taxon>Mermithidae</taxon>
        <taxon>Romanomermis</taxon>
    </lineage>
</organism>
<dbReference type="WBParaSite" id="nRc.2.0.1.t40886-RA">
    <property type="protein sequence ID" value="nRc.2.0.1.t40886-RA"/>
    <property type="gene ID" value="nRc.2.0.1.g40886"/>
</dbReference>
<dbReference type="AlphaFoldDB" id="A0A915KQ61"/>